<dbReference type="AlphaFoldDB" id="A0A518VCQ3"/>
<gene>
    <name evidence="1" type="ORF">EEL30_22250</name>
</gene>
<accession>A0A518VCQ3</accession>
<dbReference type="EMBL" id="CP033464">
    <property type="protein sequence ID" value="QDX94767.1"/>
    <property type="molecule type" value="Genomic_DNA"/>
</dbReference>
<evidence type="ECO:0000313" key="1">
    <source>
        <dbReference type="EMBL" id="QDX94767.1"/>
    </source>
</evidence>
<keyword evidence="2" id="KW-1185">Reference proteome</keyword>
<organism evidence="1 2">
    <name type="scientific">Brevibacillus laterosporus</name>
    <name type="common">Bacillus laterosporus</name>
    <dbReference type="NCBI Taxonomy" id="1465"/>
    <lineage>
        <taxon>Bacteria</taxon>
        <taxon>Bacillati</taxon>
        <taxon>Bacillota</taxon>
        <taxon>Bacilli</taxon>
        <taxon>Bacillales</taxon>
        <taxon>Paenibacillaceae</taxon>
        <taxon>Brevibacillus</taxon>
    </lineage>
</organism>
<dbReference type="OrthoDB" id="2732048at2"/>
<proteinExistence type="predicted"/>
<name>A0A518VCQ3_BRELA</name>
<sequence length="157" mass="16452">MAEPLISWYSQDNTLDLAANGGWKIGTINAGDTSPQLGVLLWNNRGGTSAVSDMNDCTLTTVDTQGGSNSPVVTGKWVSTKVVSMSEVNFTAIGGNQSTKKIKASGQEDGTIAGAVNDAVKENSKANFAEFILQATPPLNAPAGTFNFNVRVSYTFT</sequence>
<protein>
    <submittedName>
        <fullName evidence="1">Uncharacterized protein</fullName>
    </submittedName>
</protein>
<dbReference type="Proteomes" id="UP000319432">
    <property type="component" value="Chromosome"/>
</dbReference>
<evidence type="ECO:0000313" key="2">
    <source>
        <dbReference type="Proteomes" id="UP000319432"/>
    </source>
</evidence>
<reference evidence="1 2" key="1">
    <citation type="submission" date="2018-11" db="EMBL/GenBank/DDBJ databases">
        <title>Phylogenetic determinants of toxin gene distribution in genomes of Brevibacillus laterosporus.</title>
        <authorList>
            <person name="Glare T.R."/>
            <person name="Durrant A."/>
            <person name="Berry C."/>
            <person name="Palma L."/>
            <person name="Ormskirk M."/>
            <person name="Cox M.O."/>
        </authorList>
    </citation>
    <scope>NUCLEOTIDE SEQUENCE [LARGE SCALE GENOMIC DNA]</scope>
    <source>
        <strain evidence="1 2">1821L</strain>
    </source>
</reference>